<dbReference type="EMBL" id="OZ034820">
    <property type="protein sequence ID" value="CAL1400574.1"/>
    <property type="molecule type" value="Genomic_DNA"/>
</dbReference>
<dbReference type="Proteomes" id="UP001497516">
    <property type="component" value="Chromosome 7"/>
</dbReference>
<gene>
    <name evidence="1" type="ORF">LTRI10_LOCUS40690</name>
</gene>
<name>A0AAV2FQE8_9ROSI</name>
<organism evidence="1 2">
    <name type="scientific">Linum trigynum</name>
    <dbReference type="NCBI Taxonomy" id="586398"/>
    <lineage>
        <taxon>Eukaryota</taxon>
        <taxon>Viridiplantae</taxon>
        <taxon>Streptophyta</taxon>
        <taxon>Embryophyta</taxon>
        <taxon>Tracheophyta</taxon>
        <taxon>Spermatophyta</taxon>
        <taxon>Magnoliopsida</taxon>
        <taxon>eudicotyledons</taxon>
        <taxon>Gunneridae</taxon>
        <taxon>Pentapetalae</taxon>
        <taxon>rosids</taxon>
        <taxon>fabids</taxon>
        <taxon>Malpighiales</taxon>
        <taxon>Linaceae</taxon>
        <taxon>Linum</taxon>
    </lineage>
</organism>
<accession>A0AAV2FQE8</accession>
<protein>
    <submittedName>
        <fullName evidence="1">Uncharacterized protein</fullName>
    </submittedName>
</protein>
<keyword evidence="2" id="KW-1185">Reference proteome</keyword>
<dbReference type="AlphaFoldDB" id="A0AAV2FQE8"/>
<reference evidence="1 2" key="1">
    <citation type="submission" date="2024-04" db="EMBL/GenBank/DDBJ databases">
        <authorList>
            <person name="Fracassetti M."/>
        </authorList>
    </citation>
    <scope>NUCLEOTIDE SEQUENCE [LARGE SCALE GENOMIC DNA]</scope>
</reference>
<evidence type="ECO:0000313" key="2">
    <source>
        <dbReference type="Proteomes" id="UP001497516"/>
    </source>
</evidence>
<sequence>MLNLHLPIKSLQAPFSLKSIGSPKLEFRLRKLGLLLPRLSLRWGSCEVKERKKVERATGHEESGVGKAVIVVEGWLREMFLEMFQAISLMCGYCIGHG</sequence>
<proteinExistence type="predicted"/>
<evidence type="ECO:0000313" key="1">
    <source>
        <dbReference type="EMBL" id="CAL1400574.1"/>
    </source>
</evidence>